<keyword evidence="2" id="KW-1185">Reference proteome</keyword>
<evidence type="ECO:0000313" key="2">
    <source>
        <dbReference type="Proteomes" id="UP000800036"/>
    </source>
</evidence>
<sequence length="397" mass="45389">MHCRTTNHLNASVMMVCPPGSLFLPDILPCPGQGRCEFHSNIFGSSADLKDVPESWYCMRCEKEHRTTVEPMPKIVADSPSRLETLPTELIQHIVSYLPHDLPVMLGCLNRTLYHKVGSARLKANNNHWINPYTWNELEKDTPAWAPCIDCQTFRPYTSEHAWPCLKMHRAGDRIPSTVYGFSAFLERKVIEYYQHDGQFEICSSLLACAGTCHKPLSSSDRGVLDHAGFQDLCTDLGIPIHYEAQPRILRSGSSFTVLVHIQYRISIPLPWTSFSTSQRYAILRKLYLCPHVYASKVQYRDPDDATFPADSSIAHWLPHQGPVPEARCHCSQCPSVFLSNFNIKDDQGRDQIVFDVWKTSAKRCDDNIPENTLCQNRDKWRPNRAELWSFKRAKPI</sequence>
<dbReference type="AlphaFoldDB" id="A0A6A5VHT6"/>
<dbReference type="EMBL" id="ML976665">
    <property type="protein sequence ID" value="KAF1976774.1"/>
    <property type="molecule type" value="Genomic_DNA"/>
</dbReference>
<evidence type="ECO:0008006" key="3">
    <source>
        <dbReference type="Google" id="ProtNLM"/>
    </source>
</evidence>
<gene>
    <name evidence="1" type="ORF">BU23DRAFT_626216</name>
</gene>
<protein>
    <recommendedName>
        <fullName evidence="3">F-box domain-containing protein</fullName>
    </recommendedName>
</protein>
<dbReference type="InterPro" id="IPR036047">
    <property type="entry name" value="F-box-like_dom_sf"/>
</dbReference>
<reference evidence="1" key="1">
    <citation type="journal article" date="2020" name="Stud. Mycol.">
        <title>101 Dothideomycetes genomes: a test case for predicting lifestyles and emergence of pathogens.</title>
        <authorList>
            <person name="Haridas S."/>
            <person name="Albert R."/>
            <person name="Binder M."/>
            <person name="Bloem J."/>
            <person name="Labutti K."/>
            <person name="Salamov A."/>
            <person name="Andreopoulos B."/>
            <person name="Baker S."/>
            <person name="Barry K."/>
            <person name="Bills G."/>
            <person name="Bluhm B."/>
            <person name="Cannon C."/>
            <person name="Castanera R."/>
            <person name="Culley D."/>
            <person name="Daum C."/>
            <person name="Ezra D."/>
            <person name="Gonzalez J."/>
            <person name="Henrissat B."/>
            <person name="Kuo A."/>
            <person name="Liang C."/>
            <person name="Lipzen A."/>
            <person name="Lutzoni F."/>
            <person name="Magnuson J."/>
            <person name="Mondo S."/>
            <person name="Nolan M."/>
            <person name="Ohm R."/>
            <person name="Pangilinan J."/>
            <person name="Park H.-J."/>
            <person name="Ramirez L."/>
            <person name="Alfaro M."/>
            <person name="Sun H."/>
            <person name="Tritt A."/>
            <person name="Yoshinaga Y."/>
            <person name="Zwiers L.-H."/>
            <person name="Turgeon B."/>
            <person name="Goodwin S."/>
            <person name="Spatafora J."/>
            <person name="Crous P."/>
            <person name="Grigoriev I."/>
        </authorList>
    </citation>
    <scope>NUCLEOTIDE SEQUENCE</scope>
    <source>
        <strain evidence="1">CBS 107.79</strain>
    </source>
</reference>
<evidence type="ECO:0000313" key="1">
    <source>
        <dbReference type="EMBL" id="KAF1976774.1"/>
    </source>
</evidence>
<accession>A0A6A5VHT6</accession>
<dbReference type="Proteomes" id="UP000800036">
    <property type="component" value="Unassembled WGS sequence"/>
</dbReference>
<dbReference type="SUPFAM" id="SSF81383">
    <property type="entry name" value="F-box domain"/>
    <property type="match status" value="1"/>
</dbReference>
<proteinExistence type="predicted"/>
<name>A0A6A5VHT6_9PLEO</name>
<dbReference type="OrthoDB" id="3766406at2759"/>
<organism evidence="1 2">
    <name type="scientific">Bimuria novae-zelandiae CBS 107.79</name>
    <dbReference type="NCBI Taxonomy" id="1447943"/>
    <lineage>
        <taxon>Eukaryota</taxon>
        <taxon>Fungi</taxon>
        <taxon>Dikarya</taxon>
        <taxon>Ascomycota</taxon>
        <taxon>Pezizomycotina</taxon>
        <taxon>Dothideomycetes</taxon>
        <taxon>Pleosporomycetidae</taxon>
        <taxon>Pleosporales</taxon>
        <taxon>Massarineae</taxon>
        <taxon>Didymosphaeriaceae</taxon>
        <taxon>Bimuria</taxon>
    </lineage>
</organism>